<dbReference type="EMBL" id="BNJQ01000029">
    <property type="protein sequence ID" value="GHP10431.1"/>
    <property type="molecule type" value="Genomic_DNA"/>
</dbReference>
<evidence type="ECO:0000256" key="2">
    <source>
        <dbReference type="ARBA" id="ARBA00022640"/>
    </source>
</evidence>
<dbReference type="PANTHER" id="PTHR31906">
    <property type="entry name" value="PLASTID-LIPID-ASSOCIATED PROTEIN 4, CHLOROPLASTIC-RELATED"/>
    <property type="match status" value="1"/>
</dbReference>
<dbReference type="InterPro" id="IPR006843">
    <property type="entry name" value="PAP/fibrillin_dom"/>
</dbReference>
<dbReference type="OrthoDB" id="189024at2759"/>
<evidence type="ECO:0000256" key="3">
    <source>
        <dbReference type="SAM" id="MobiDB-lite"/>
    </source>
</evidence>
<comment type="subcellular location">
    <subcellularLocation>
        <location evidence="1">Plastid</location>
    </subcellularLocation>
</comment>
<feature type="domain" description="Plastid lipid-associated protein/fibrillin conserved" evidence="4">
    <location>
        <begin position="170"/>
        <end position="341"/>
    </location>
</feature>
<dbReference type="Pfam" id="PF04755">
    <property type="entry name" value="PAP_fibrillin"/>
    <property type="match status" value="1"/>
</dbReference>
<proteinExistence type="predicted"/>
<gene>
    <name evidence="5" type="ORF">PPROV_000916200</name>
</gene>
<keyword evidence="2" id="KW-0934">Plastid</keyword>
<dbReference type="Proteomes" id="UP000660262">
    <property type="component" value="Unassembled WGS sequence"/>
</dbReference>
<reference evidence="5" key="1">
    <citation type="submission" date="2020-10" db="EMBL/GenBank/DDBJ databases">
        <title>Unveiling of a novel bifunctional photoreceptor, Dualchrome1, isolated from a cosmopolitan green alga.</title>
        <authorList>
            <person name="Suzuki S."/>
            <person name="Kawachi M."/>
        </authorList>
    </citation>
    <scope>NUCLEOTIDE SEQUENCE</scope>
    <source>
        <strain evidence="5">NIES 2893</strain>
    </source>
</reference>
<dbReference type="AlphaFoldDB" id="A0A830HYC0"/>
<organism evidence="5 6">
    <name type="scientific">Pycnococcus provasolii</name>
    <dbReference type="NCBI Taxonomy" id="41880"/>
    <lineage>
        <taxon>Eukaryota</taxon>
        <taxon>Viridiplantae</taxon>
        <taxon>Chlorophyta</taxon>
        <taxon>Pseudoscourfieldiophyceae</taxon>
        <taxon>Pseudoscourfieldiales</taxon>
        <taxon>Pycnococcaceae</taxon>
        <taxon>Pycnococcus</taxon>
    </lineage>
</organism>
<evidence type="ECO:0000259" key="4">
    <source>
        <dbReference type="Pfam" id="PF04755"/>
    </source>
</evidence>
<dbReference type="InterPro" id="IPR039633">
    <property type="entry name" value="PAP"/>
</dbReference>
<comment type="caution">
    <text evidence="5">The sequence shown here is derived from an EMBL/GenBank/DDBJ whole genome shotgun (WGS) entry which is preliminary data.</text>
</comment>
<protein>
    <recommendedName>
        <fullName evidence="4">Plastid lipid-associated protein/fibrillin conserved domain-containing protein</fullName>
    </recommendedName>
</protein>
<name>A0A830HYC0_9CHLO</name>
<dbReference type="GO" id="GO:0009536">
    <property type="term" value="C:plastid"/>
    <property type="evidence" value="ECO:0007669"/>
    <property type="project" value="UniProtKB-SubCell"/>
</dbReference>
<feature type="region of interest" description="Disordered" evidence="3">
    <location>
        <begin position="1"/>
        <end position="36"/>
    </location>
</feature>
<accession>A0A830HYC0</accession>
<feature type="region of interest" description="Disordered" evidence="3">
    <location>
        <begin position="141"/>
        <end position="160"/>
    </location>
</feature>
<keyword evidence="6" id="KW-1185">Reference proteome</keyword>
<feature type="compositionally biased region" description="Low complexity" evidence="3">
    <location>
        <begin position="12"/>
        <end position="30"/>
    </location>
</feature>
<evidence type="ECO:0000313" key="6">
    <source>
        <dbReference type="Proteomes" id="UP000660262"/>
    </source>
</evidence>
<evidence type="ECO:0000256" key="1">
    <source>
        <dbReference type="ARBA" id="ARBA00004474"/>
    </source>
</evidence>
<sequence>MSARARAMLTQRASTARAPARARHSALSPSQQSRRTLQSRLPVSVAASYHLLADLGVASSADAMQAMMPVLCVSTALGGFMLARSNSSTEAVIAQTPDKASTEAVIAQTPDKASTSTESTEAADNAAEARSWIARWRESVKAKTKTQATPAPKDTPMPSPATNEARILGAKAQLLRYCEDVARGRTATAEDAAAIEELASALESINPNPRPLENPEMLSGRWELKYTTSRSILGLNKAPWLRPRDPIYQIIDAFTSRARNEETVKSGPLTLKSAVDARLVPWLTDRNSADEVEVKFARFELFGDRIRIKAPARAIGRLQTTYLDDDLRISRGDRGNLFVLSMVDPNARLAEEIDLSARPGLARVVAGIAIGAATYQTVHIGPAAVAEKATAVVAKVNSARKSLRE</sequence>
<evidence type="ECO:0000313" key="5">
    <source>
        <dbReference type="EMBL" id="GHP10431.1"/>
    </source>
</evidence>